<keyword evidence="2" id="KW-1185">Reference proteome</keyword>
<name>A0ABQ3QQQ0_9ACTN</name>
<comment type="caution">
    <text evidence="1">The sequence shown here is derived from an EMBL/GenBank/DDBJ whole genome shotgun (WGS) entry which is preliminary data.</text>
</comment>
<evidence type="ECO:0000313" key="2">
    <source>
        <dbReference type="Proteomes" id="UP001050808"/>
    </source>
</evidence>
<proteinExistence type="predicted"/>
<dbReference type="Proteomes" id="UP001050808">
    <property type="component" value="Unassembled WGS sequence"/>
</dbReference>
<sequence>MSQWYLMKRYARVMELRTCSTCFTDKPLAEFQAGRKQCTTCRNATRTRLRAANPKPATPGSHIDERLRRTAKTLGITPERFAIERMKPCAACAKEATQETPNTGVADPTTGQFAGTVCLSCAKGFAFLGKDPERLANLLALFEH</sequence>
<accession>A0ABQ3QQQ0</accession>
<protein>
    <submittedName>
        <fullName evidence="1">Uncharacterized protein</fullName>
    </submittedName>
</protein>
<organism evidence="1 2">
    <name type="scientific">Streptomyces violascens</name>
    <dbReference type="NCBI Taxonomy" id="67381"/>
    <lineage>
        <taxon>Bacteria</taxon>
        <taxon>Bacillati</taxon>
        <taxon>Actinomycetota</taxon>
        <taxon>Actinomycetes</taxon>
        <taxon>Kitasatosporales</taxon>
        <taxon>Streptomycetaceae</taxon>
        <taxon>Streptomyces</taxon>
    </lineage>
</organism>
<dbReference type="EMBL" id="BNDY01000013">
    <property type="protein sequence ID" value="GHI39614.1"/>
    <property type="molecule type" value="Genomic_DNA"/>
</dbReference>
<reference evidence="1" key="1">
    <citation type="submission" date="2024-05" db="EMBL/GenBank/DDBJ databases">
        <title>Whole genome shotgun sequence of Streptomyces violascens NBRC 12920.</title>
        <authorList>
            <person name="Komaki H."/>
            <person name="Tamura T."/>
        </authorList>
    </citation>
    <scope>NUCLEOTIDE SEQUENCE</scope>
    <source>
        <strain evidence="1">NBRC 12920</strain>
    </source>
</reference>
<gene>
    <name evidence="1" type="ORF">Sviol_40220</name>
</gene>
<evidence type="ECO:0000313" key="1">
    <source>
        <dbReference type="EMBL" id="GHI39614.1"/>
    </source>
</evidence>